<keyword evidence="10" id="KW-1185">Reference proteome</keyword>
<feature type="transmembrane region" description="Helical" evidence="7">
    <location>
        <begin position="177"/>
        <end position="197"/>
    </location>
</feature>
<organism evidence="9 10">
    <name type="scientific">Pikeienuella piscinae</name>
    <dbReference type="NCBI Taxonomy" id="2748098"/>
    <lineage>
        <taxon>Bacteria</taxon>
        <taxon>Pseudomonadati</taxon>
        <taxon>Pseudomonadota</taxon>
        <taxon>Alphaproteobacteria</taxon>
        <taxon>Rhodobacterales</taxon>
        <taxon>Paracoccaceae</taxon>
        <taxon>Pikeienuella</taxon>
    </lineage>
</organism>
<protein>
    <submittedName>
        <fullName evidence="9">ABC transporter permease</fullName>
    </submittedName>
</protein>
<keyword evidence="6 7" id="KW-0472">Membrane</keyword>
<evidence type="ECO:0000256" key="5">
    <source>
        <dbReference type="ARBA" id="ARBA00022989"/>
    </source>
</evidence>
<reference evidence="9 10" key="1">
    <citation type="submission" date="2020-02" db="EMBL/GenBank/DDBJ databases">
        <title>complete genome sequence of Rhodobacteraceae bacterium.</title>
        <authorList>
            <person name="Park J."/>
            <person name="Kim Y.-S."/>
            <person name="Kim K.-H."/>
        </authorList>
    </citation>
    <scope>NUCLEOTIDE SEQUENCE [LARGE SCALE GENOMIC DNA]</scope>
    <source>
        <strain evidence="9 10">RR4-56</strain>
    </source>
</reference>
<dbReference type="InterPro" id="IPR035906">
    <property type="entry name" value="MetI-like_sf"/>
</dbReference>
<gene>
    <name evidence="9" type="ORF">G5B40_15650</name>
</gene>
<evidence type="ECO:0000256" key="6">
    <source>
        <dbReference type="ARBA" id="ARBA00023136"/>
    </source>
</evidence>
<accession>A0A7L5BZ37</accession>
<dbReference type="Pfam" id="PF00528">
    <property type="entry name" value="BPD_transp_1"/>
    <property type="match status" value="1"/>
</dbReference>
<feature type="transmembrane region" description="Helical" evidence="7">
    <location>
        <begin position="281"/>
        <end position="307"/>
    </location>
</feature>
<evidence type="ECO:0000313" key="9">
    <source>
        <dbReference type="EMBL" id="QIE56741.1"/>
    </source>
</evidence>
<evidence type="ECO:0000313" key="10">
    <source>
        <dbReference type="Proteomes" id="UP000503336"/>
    </source>
</evidence>
<proteinExistence type="inferred from homology"/>
<dbReference type="GO" id="GO:0071916">
    <property type="term" value="F:dipeptide transmembrane transporter activity"/>
    <property type="evidence" value="ECO:0007669"/>
    <property type="project" value="TreeGrafter"/>
</dbReference>
<dbReference type="Gene3D" id="1.10.3720.10">
    <property type="entry name" value="MetI-like"/>
    <property type="match status" value="1"/>
</dbReference>
<dbReference type="KEGG" id="hdh:G5B40_15650"/>
<keyword evidence="2 7" id="KW-0813">Transport</keyword>
<evidence type="ECO:0000259" key="8">
    <source>
        <dbReference type="PROSITE" id="PS50928"/>
    </source>
</evidence>
<keyword evidence="5 7" id="KW-1133">Transmembrane helix</keyword>
<dbReference type="CDD" id="cd06261">
    <property type="entry name" value="TM_PBP2"/>
    <property type="match status" value="1"/>
</dbReference>
<dbReference type="InterPro" id="IPR000515">
    <property type="entry name" value="MetI-like"/>
</dbReference>
<keyword evidence="4 7" id="KW-0812">Transmembrane</keyword>
<comment type="subcellular location">
    <subcellularLocation>
        <location evidence="1 7">Cell membrane</location>
        <topology evidence="1 7">Multi-pass membrane protein</topology>
    </subcellularLocation>
</comment>
<dbReference type="EMBL" id="CP049056">
    <property type="protein sequence ID" value="QIE56741.1"/>
    <property type="molecule type" value="Genomic_DNA"/>
</dbReference>
<feature type="transmembrane region" description="Helical" evidence="7">
    <location>
        <begin position="9"/>
        <end position="30"/>
    </location>
</feature>
<dbReference type="InterPro" id="IPR045621">
    <property type="entry name" value="BPD_transp_1_N"/>
</dbReference>
<name>A0A7L5BZ37_9RHOB</name>
<dbReference type="Proteomes" id="UP000503336">
    <property type="component" value="Chromosome"/>
</dbReference>
<dbReference type="PANTHER" id="PTHR43163:SF6">
    <property type="entry name" value="DIPEPTIDE TRANSPORT SYSTEM PERMEASE PROTEIN DPPB-RELATED"/>
    <property type="match status" value="1"/>
</dbReference>
<dbReference type="GO" id="GO:0005886">
    <property type="term" value="C:plasma membrane"/>
    <property type="evidence" value="ECO:0007669"/>
    <property type="project" value="UniProtKB-SubCell"/>
</dbReference>
<dbReference type="PANTHER" id="PTHR43163">
    <property type="entry name" value="DIPEPTIDE TRANSPORT SYSTEM PERMEASE PROTEIN DPPB-RELATED"/>
    <property type="match status" value="1"/>
</dbReference>
<feature type="domain" description="ABC transmembrane type-1" evidence="8">
    <location>
        <begin position="95"/>
        <end position="304"/>
    </location>
</feature>
<dbReference type="RefSeq" id="WP_165100421.1">
    <property type="nucleotide sequence ID" value="NZ_CP049056.1"/>
</dbReference>
<evidence type="ECO:0000256" key="7">
    <source>
        <dbReference type="RuleBase" id="RU363032"/>
    </source>
</evidence>
<dbReference type="SUPFAM" id="SSF161098">
    <property type="entry name" value="MetI-like"/>
    <property type="match status" value="1"/>
</dbReference>
<sequence>MTAYIIRRLLATIPVLVVVAVVVFSILYLAPGDPAAIIAGDQATIEQVEQIRQTLGLDRPFLEQFATWLGDIVRGDFGDSIFSNRPVIDLFMQRIEPTIALTVSTTIVTILLAVPLGVLAAWKAGSWIDRAVMSFAVVGFSFPVFVIGYILIYIFAITFKILPVQGYRSIEDGLWPFIIHLILPSLALAMSFMALVARITRASVLEVLSQDHIRTARSKGLTTNKLLFRHALPNAAVPIVTIIGVGIAILLGGVVVTESVFAIPGVGRLVVDAILARDYPIIQGVLLIFSAVYVALNLILDILYTFLDPRIRY</sequence>
<feature type="transmembrane region" description="Helical" evidence="7">
    <location>
        <begin position="99"/>
        <end position="122"/>
    </location>
</feature>
<feature type="transmembrane region" description="Helical" evidence="7">
    <location>
        <begin position="235"/>
        <end position="261"/>
    </location>
</feature>
<dbReference type="AlphaFoldDB" id="A0A7L5BZ37"/>
<keyword evidence="3" id="KW-1003">Cell membrane</keyword>
<dbReference type="Pfam" id="PF19300">
    <property type="entry name" value="BPD_transp_1_N"/>
    <property type="match status" value="1"/>
</dbReference>
<evidence type="ECO:0000256" key="1">
    <source>
        <dbReference type="ARBA" id="ARBA00004651"/>
    </source>
</evidence>
<comment type="similarity">
    <text evidence="7">Belongs to the binding-protein-dependent transport system permease family.</text>
</comment>
<feature type="transmembrane region" description="Helical" evidence="7">
    <location>
        <begin position="134"/>
        <end position="157"/>
    </location>
</feature>
<evidence type="ECO:0000256" key="2">
    <source>
        <dbReference type="ARBA" id="ARBA00022448"/>
    </source>
</evidence>
<evidence type="ECO:0000256" key="4">
    <source>
        <dbReference type="ARBA" id="ARBA00022692"/>
    </source>
</evidence>
<dbReference type="PROSITE" id="PS50928">
    <property type="entry name" value="ABC_TM1"/>
    <property type="match status" value="1"/>
</dbReference>
<evidence type="ECO:0000256" key="3">
    <source>
        <dbReference type="ARBA" id="ARBA00022475"/>
    </source>
</evidence>